<evidence type="ECO:0000256" key="4">
    <source>
        <dbReference type="ARBA" id="ARBA00023002"/>
    </source>
</evidence>
<keyword evidence="3" id="KW-0049">Antioxidant</keyword>
<proteinExistence type="predicted"/>
<name>A0ABW7DV71_STRRO</name>
<keyword evidence="6" id="KW-0676">Redox-active center</keyword>
<feature type="domain" description="Alkyl hydroperoxide reductase subunit C/ Thiol specific antioxidant" evidence="8">
    <location>
        <begin position="3"/>
        <end position="70"/>
    </location>
</feature>
<evidence type="ECO:0000256" key="1">
    <source>
        <dbReference type="ARBA" id="ARBA00003330"/>
    </source>
</evidence>
<organism evidence="9 10">
    <name type="scientific">Streptomyces rochei</name>
    <name type="common">Streptomyces parvullus</name>
    <dbReference type="NCBI Taxonomy" id="1928"/>
    <lineage>
        <taxon>Bacteria</taxon>
        <taxon>Bacillati</taxon>
        <taxon>Actinomycetota</taxon>
        <taxon>Actinomycetes</taxon>
        <taxon>Kitasatosporales</taxon>
        <taxon>Streptomycetaceae</taxon>
        <taxon>Streptomyces</taxon>
        <taxon>Streptomyces rochei group</taxon>
    </lineage>
</organism>
<dbReference type="SUPFAM" id="SSF52833">
    <property type="entry name" value="Thioredoxin-like"/>
    <property type="match status" value="1"/>
</dbReference>
<evidence type="ECO:0000256" key="7">
    <source>
        <dbReference type="ARBA" id="ARBA00041373"/>
    </source>
</evidence>
<evidence type="ECO:0000256" key="6">
    <source>
        <dbReference type="ARBA" id="ARBA00023284"/>
    </source>
</evidence>
<dbReference type="InterPro" id="IPR036249">
    <property type="entry name" value="Thioredoxin-like_sf"/>
</dbReference>
<protein>
    <recommendedName>
        <fullName evidence="7">Bacterioferritin comigratory protein</fullName>
    </recommendedName>
</protein>
<sequence length="72" mass="7680">LLPGDDTPVCTAQLCSYSDGLDDLQTAGAAVWGIGPQGLDSHERFARDRNLRMPLLSDEGRTVAKAFGTPHP</sequence>
<accession>A0ABW7DV71</accession>
<evidence type="ECO:0000313" key="10">
    <source>
        <dbReference type="Proteomes" id="UP001605990"/>
    </source>
</evidence>
<evidence type="ECO:0000256" key="5">
    <source>
        <dbReference type="ARBA" id="ARBA00023157"/>
    </source>
</evidence>
<dbReference type="InterPro" id="IPR000866">
    <property type="entry name" value="AhpC/TSA"/>
</dbReference>
<evidence type="ECO:0000259" key="8">
    <source>
        <dbReference type="Pfam" id="PF00578"/>
    </source>
</evidence>
<dbReference type="Pfam" id="PF00578">
    <property type="entry name" value="AhpC-TSA"/>
    <property type="match status" value="1"/>
</dbReference>
<dbReference type="PANTHER" id="PTHR42801">
    <property type="entry name" value="THIOREDOXIN-DEPENDENT PEROXIDE REDUCTASE"/>
    <property type="match status" value="1"/>
</dbReference>
<reference evidence="9 10" key="1">
    <citation type="submission" date="2024-10" db="EMBL/GenBank/DDBJ databases">
        <title>Draft genome assembly of a novel steroid transforming actinomycete isolated from African clawed frog Xenopus laevis.</title>
        <authorList>
            <person name="Bragin E."/>
            <person name="Kollerov V."/>
            <person name="Donova M.V."/>
        </authorList>
    </citation>
    <scope>NUCLEOTIDE SEQUENCE [LARGE SCALE GENOMIC DNA]</scope>
    <source>
        <strain evidence="9 10">MTOC-St3</strain>
    </source>
</reference>
<keyword evidence="2" id="KW-0575">Peroxidase</keyword>
<evidence type="ECO:0000256" key="2">
    <source>
        <dbReference type="ARBA" id="ARBA00022559"/>
    </source>
</evidence>
<dbReference type="InterPro" id="IPR050924">
    <property type="entry name" value="Peroxiredoxin_BCP/PrxQ"/>
</dbReference>
<dbReference type="Gene3D" id="3.40.30.10">
    <property type="entry name" value="Glutaredoxin"/>
    <property type="match status" value="1"/>
</dbReference>
<evidence type="ECO:0000313" key="9">
    <source>
        <dbReference type="EMBL" id="MFG6294753.1"/>
    </source>
</evidence>
<dbReference type="PANTHER" id="PTHR42801:SF4">
    <property type="entry name" value="AHPC_TSA FAMILY PROTEIN"/>
    <property type="match status" value="1"/>
</dbReference>
<dbReference type="Proteomes" id="UP001605990">
    <property type="component" value="Unassembled WGS sequence"/>
</dbReference>
<feature type="non-terminal residue" evidence="9">
    <location>
        <position position="1"/>
    </location>
</feature>
<evidence type="ECO:0000256" key="3">
    <source>
        <dbReference type="ARBA" id="ARBA00022862"/>
    </source>
</evidence>
<keyword evidence="5" id="KW-1015">Disulfide bond</keyword>
<comment type="caution">
    <text evidence="9">The sequence shown here is derived from an EMBL/GenBank/DDBJ whole genome shotgun (WGS) entry which is preliminary data.</text>
</comment>
<gene>
    <name evidence="9" type="ORF">ACGU38_05180</name>
</gene>
<keyword evidence="10" id="KW-1185">Reference proteome</keyword>
<dbReference type="RefSeq" id="WP_394393036.1">
    <property type="nucleotide sequence ID" value="NZ_JBIENY010000084.1"/>
</dbReference>
<keyword evidence="4" id="KW-0560">Oxidoreductase</keyword>
<dbReference type="EMBL" id="JBIENY010000084">
    <property type="protein sequence ID" value="MFG6294753.1"/>
    <property type="molecule type" value="Genomic_DNA"/>
</dbReference>
<comment type="function">
    <text evidence="1">Thiol-specific peroxidase that catalyzes the reduction of hydrogen peroxide and organic hydroperoxides to water and alcohols, respectively. Plays a role in cell protection against oxidative stress by detoxifying peroxides and as sensor of hydrogen peroxide-mediated signaling events.</text>
</comment>